<reference evidence="4" key="1">
    <citation type="journal article" date="2019" name="Int. J. Syst. Evol. Microbiol.">
        <title>The Global Catalogue of Microorganisms (GCM) 10K type strain sequencing project: providing services to taxonomists for standard genome sequencing and annotation.</title>
        <authorList>
            <consortium name="The Broad Institute Genomics Platform"/>
            <consortium name="The Broad Institute Genome Sequencing Center for Infectious Disease"/>
            <person name="Wu L."/>
            <person name="Ma J."/>
        </authorList>
    </citation>
    <scope>NUCLEOTIDE SEQUENCE [LARGE SCALE GENOMIC DNA]</scope>
    <source>
        <strain evidence="4">JCM 15592</strain>
    </source>
</reference>
<evidence type="ECO:0000259" key="2">
    <source>
        <dbReference type="Pfam" id="PF12697"/>
    </source>
</evidence>
<keyword evidence="1" id="KW-1133">Transmembrane helix</keyword>
<dbReference type="RefSeq" id="WP_344080454.1">
    <property type="nucleotide sequence ID" value="NZ_BAAAPO010000006.1"/>
</dbReference>
<gene>
    <name evidence="3" type="ORF">GCM10009811_03830</name>
</gene>
<sequence>MPSDPPVSRQNLIIGRALAILMVAFALGVVAILALRLTAWRGVSKTVPADTGLAEQCADLDATTLAAARRTTIAAADGFTLGAAETGSATAKTVVILRHGASQTICDWLPWAAQTSADTGARVLLFDRRGRGSSPGTPSLTKEPADLVAAATKERSAGVSEVVLVASSMGNSVVYAALPDLSPQPCAVVSISPVLLSGDSTGEVRGDALKKVVPNTWVAWETKNPPIVRDANAVIDAVDAAGGEAQTLDVETADHSRQLLSKHPEVATFVREGIASCH</sequence>
<dbReference type="Proteomes" id="UP001499938">
    <property type="component" value="Unassembled WGS sequence"/>
</dbReference>
<dbReference type="Pfam" id="PF12697">
    <property type="entry name" value="Abhydrolase_6"/>
    <property type="match status" value="1"/>
</dbReference>
<accession>A0ABP4XI55</accession>
<dbReference type="EMBL" id="BAAAPO010000006">
    <property type="protein sequence ID" value="GAA1781637.1"/>
    <property type="molecule type" value="Genomic_DNA"/>
</dbReference>
<keyword evidence="4" id="KW-1185">Reference proteome</keyword>
<evidence type="ECO:0000313" key="3">
    <source>
        <dbReference type="EMBL" id="GAA1781637.1"/>
    </source>
</evidence>
<evidence type="ECO:0000256" key="1">
    <source>
        <dbReference type="SAM" id="Phobius"/>
    </source>
</evidence>
<name>A0ABP4XI55_9MICO</name>
<dbReference type="InterPro" id="IPR000073">
    <property type="entry name" value="AB_hydrolase_1"/>
</dbReference>
<dbReference type="Gene3D" id="3.40.50.1820">
    <property type="entry name" value="alpha/beta hydrolase"/>
    <property type="match status" value="1"/>
</dbReference>
<feature type="transmembrane region" description="Helical" evidence="1">
    <location>
        <begin position="12"/>
        <end position="35"/>
    </location>
</feature>
<evidence type="ECO:0000313" key="4">
    <source>
        <dbReference type="Proteomes" id="UP001499938"/>
    </source>
</evidence>
<proteinExistence type="predicted"/>
<dbReference type="InterPro" id="IPR029058">
    <property type="entry name" value="AB_hydrolase_fold"/>
</dbReference>
<keyword evidence="1" id="KW-0812">Transmembrane</keyword>
<feature type="domain" description="AB hydrolase-1" evidence="2">
    <location>
        <begin position="95"/>
        <end position="211"/>
    </location>
</feature>
<organism evidence="3 4">
    <name type="scientific">Nostocoides veronense</name>
    <dbReference type="NCBI Taxonomy" id="330836"/>
    <lineage>
        <taxon>Bacteria</taxon>
        <taxon>Bacillati</taxon>
        <taxon>Actinomycetota</taxon>
        <taxon>Actinomycetes</taxon>
        <taxon>Micrococcales</taxon>
        <taxon>Intrasporangiaceae</taxon>
        <taxon>Nostocoides</taxon>
    </lineage>
</organism>
<dbReference type="SUPFAM" id="SSF53474">
    <property type="entry name" value="alpha/beta-Hydrolases"/>
    <property type="match status" value="1"/>
</dbReference>
<comment type="caution">
    <text evidence="3">The sequence shown here is derived from an EMBL/GenBank/DDBJ whole genome shotgun (WGS) entry which is preliminary data.</text>
</comment>
<keyword evidence="1" id="KW-0472">Membrane</keyword>
<protein>
    <recommendedName>
        <fullName evidence="2">AB hydrolase-1 domain-containing protein</fullName>
    </recommendedName>
</protein>